<dbReference type="InterPro" id="IPR036908">
    <property type="entry name" value="RlpA-like_sf"/>
</dbReference>
<dbReference type="Gene3D" id="2.40.40.10">
    <property type="entry name" value="RlpA-like domain"/>
    <property type="match status" value="1"/>
</dbReference>
<dbReference type="SUPFAM" id="SSF50685">
    <property type="entry name" value="Barwin-like endoglucanases"/>
    <property type="match status" value="1"/>
</dbReference>
<accession>A0A7E4V7I5</accession>
<dbReference type="PANTHER" id="PTHR31836:SF28">
    <property type="entry name" value="SRCR DOMAIN-CONTAINING PROTEIN-RELATED"/>
    <property type="match status" value="1"/>
</dbReference>
<proteinExistence type="predicted"/>
<reference evidence="3" key="1">
    <citation type="journal article" date="2013" name="Genetics">
        <title>The draft genome and transcriptome of Panagrellus redivivus are shaped by the harsh demands of a free-living lifestyle.</title>
        <authorList>
            <person name="Srinivasan J."/>
            <person name="Dillman A.R."/>
            <person name="Macchietto M.G."/>
            <person name="Heikkinen L."/>
            <person name="Lakso M."/>
            <person name="Fracchia K.M."/>
            <person name="Antoshechkin I."/>
            <person name="Mortazavi A."/>
            <person name="Wong G."/>
            <person name="Sternberg P.W."/>
        </authorList>
    </citation>
    <scope>NUCLEOTIDE SEQUENCE [LARGE SCALE GENOMIC DNA]</scope>
    <source>
        <strain evidence="3">MT8872</strain>
    </source>
</reference>
<feature type="chain" id="PRO_5029000639" evidence="2">
    <location>
        <begin position="17"/>
        <end position="126"/>
    </location>
</feature>
<dbReference type="InterPro" id="IPR051477">
    <property type="entry name" value="Expansin_CellWall"/>
</dbReference>
<evidence type="ECO:0000313" key="4">
    <source>
        <dbReference type="WBParaSite" id="Pan_g17028.t1"/>
    </source>
</evidence>
<name>A0A7E4V7I5_PANRE</name>
<sequence>MLKSVVFIAVIAIAWTIPFHEPTNGHFTYYTIAGTGACGDEVDASEEYFAAVSHEWFTTLNPNTDPICGLCLKISYNHKTRTIPIADKCAHCTKHHMELSRPAFRALVDDKNIRATDGAIFTFVNC</sequence>
<keyword evidence="3" id="KW-1185">Reference proteome</keyword>
<dbReference type="PANTHER" id="PTHR31836">
    <property type="match status" value="1"/>
</dbReference>
<dbReference type="WBParaSite" id="Pan_g17028.t1">
    <property type="protein sequence ID" value="Pan_g17028.t1"/>
    <property type="gene ID" value="Pan_g17028"/>
</dbReference>
<evidence type="ECO:0000313" key="3">
    <source>
        <dbReference type="Proteomes" id="UP000492821"/>
    </source>
</evidence>
<protein>
    <submittedName>
        <fullName evidence="4">DPBB_1 domain-containing protein</fullName>
    </submittedName>
</protein>
<feature type="signal peptide" evidence="2">
    <location>
        <begin position="1"/>
        <end position="16"/>
    </location>
</feature>
<dbReference type="AlphaFoldDB" id="A0A7E4V7I5"/>
<dbReference type="Proteomes" id="UP000492821">
    <property type="component" value="Unassembled WGS sequence"/>
</dbReference>
<evidence type="ECO:0000256" key="2">
    <source>
        <dbReference type="SAM" id="SignalP"/>
    </source>
</evidence>
<reference evidence="4" key="2">
    <citation type="submission" date="2020-10" db="UniProtKB">
        <authorList>
            <consortium name="WormBaseParasite"/>
        </authorList>
    </citation>
    <scope>IDENTIFICATION</scope>
</reference>
<keyword evidence="1 2" id="KW-0732">Signal</keyword>
<organism evidence="3 4">
    <name type="scientific">Panagrellus redivivus</name>
    <name type="common">Microworm</name>
    <dbReference type="NCBI Taxonomy" id="6233"/>
    <lineage>
        <taxon>Eukaryota</taxon>
        <taxon>Metazoa</taxon>
        <taxon>Ecdysozoa</taxon>
        <taxon>Nematoda</taxon>
        <taxon>Chromadorea</taxon>
        <taxon>Rhabditida</taxon>
        <taxon>Tylenchina</taxon>
        <taxon>Panagrolaimomorpha</taxon>
        <taxon>Panagrolaimoidea</taxon>
        <taxon>Panagrolaimidae</taxon>
        <taxon>Panagrellus</taxon>
    </lineage>
</organism>
<evidence type="ECO:0000256" key="1">
    <source>
        <dbReference type="ARBA" id="ARBA00022729"/>
    </source>
</evidence>